<evidence type="ECO:0000259" key="7">
    <source>
        <dbReference type="Pfam" id="PF08543"/>
    </source>
</evidence>
<protein>
    <recommendedName>
        <fullName evidence="1">pyridoxal kinase</fullName>
        <ecNumber evidence="1">2.7.1.35</ecNumber>
    </recommendedName>
</protein>
<dbReference type="RefSeq" id="WP_209908201.1">
    <property type="nucleotide sequence ID" value="NZ_BAAAMI010000008.1"/>
</dbReference>
<evidence type="ECO:0000313" key="9">
    <source>
        <dbReference type="Proteomes" id="UP000766570"/>
    </source>
</evidence>
<evidence type="ECO:0000256" key="6">
    <source>
        <dbReference type="SAM" id="MobiDB-lite"/>
    </source>
</evidence>
<dbReference type="Pfam" id="PF08543">
    <property type="entry name" value="Phos_pyr_kin"/>
    <property type="match status" value="1"/>
</dbReference>
<dbReference type="EMBL" id="JAGIOE010000001">
    <property type="protein sequence ID" value="MBP2374995.1"/>
    <property type="molecule type" value="Genomic_DNA"/>
</dbReference>
<feature type="region of interest" description="Disordered" evidence="6">
    <location>
        <begin position="195"/>
        <end position="231"/>
    </location>
</feature>
<dbReference type="InterPro" id="IPR029056">
    <property type="entry name" value="Ribokinase-like"/>
</dbReference>
<keyword evidence="2 8" id="KW-0808">Transferase</keyword>
<accession>A0ABS4WFP2</accession>
<evidence type="ECO:0000256" key="4">
    <source>
        <dbReference type="ARBA" id="ARBA00022777"/>
    </source>
</evidence>
<organism evidence="8 9">
    <name type="scientific">Paeniglutamicibacter psychrophenolicus</name>
    <dbReference type="NCBI Taxonomy" id="257454"/>
    <lineage>
        <taxon>Bacteria</taxon>
        <taxon>Bacillati</taxon>
        <taxon>Actinomycetota</taxon>
        <taxon>Actinomycetes</taxon>
        <taxon>Micrococcales</taxon>
        <taxon>Micrococcaceae</taxon>
        <taxon>Paeniglutamicibacter</taxon>
    </lineage>
</organism>
<evidence type="ECO:0000313" key="8">
    <source>
        <dbReference type="EMBL" id="MBP2374995.1"/>
    </source>
</evidence>
<keyword evidence="3" id="KW-0547">Nucleotide-binding</keyword>
<sequence>MSPDLPYELDQRPVAAVVISSQLAFGSVGNNVIGRVIERAGHRVICIPTVMFSNLPHYHSLAGGALDDGWLGGILDDLLARAVLGEARFVCVGYLAHPGQARIIGEWFSRVRGSNPGIQLVVDPAMGDDDVGLYTAPEVVEGYIRHLMPLASAVTPNNFELGLLTEGHDGHSAEERARSLLTPTLRWVAITSAAPSSGTGAAPSSGTSAAPSSGTGAAPSSGTGAAPSSGTGAATVDTLLVTDAGTRLVETPLVESRAKGAGDFFLGTTVGALLNGCGLEDAIADAARATARALAGGDPYFSTRPPTA</sequence>
<keyword evidence="9" id="KW-1185">Reference proteome</keyword>
<dbReference type="InterPro" id="IPR013749">
    <property type="entry name" value="PM/HMP-P_kinase-1"/>
</dbReference>
<dbReference type="Gene3D" id="3.40.1190.20">
    <property type="match status" value="1"/>
</dbReference>
<evidence type="ECO:0000256" key="3">
    <source>
        <dbReference type="ARBA" id="ARBA00022741"/>
    </source>
</evidence>
<evidence type="ECO:0000256" key="1">
    <source>
        <dbReference type="ARBA" id="ARBA00012104"/>
    </source>
</evidence>
<proteinExistence type="predicted"/>
<evidence type="ECO:0000256" key="2">
    <source>
        <dbReference type="ARBA" id="ARBA00022679"/>
    </source>
</evidence>
<evidence type="ECO:0000256" key="5">
    <source>
        <dbReference type="ARBA" id="ARBA00022840"/>
    </source>
</evidence>
<gene>
    <name evidence="8" type="ORF">JOF46_002907</name>
</gene>
<dbReference type="PANTHER" id="PTHR10534">
    <property type="entry name" value="PYRIDOXAL KINASE"/>
    <property type="match status" value="1"/>
</dbReference>
<keyword evidence="4 8" id="KW-0418">Kinase</keyword>
<keyword evidence="5" id="KW-0067">ATP-binding</keyword>
<dbReference type="SUPFAM" id="SSF53613">
    <property type="entry name" value="Ribokinase-like"/>
    <property type="match status" value="1"/>
</dbReference>
<dbReference type="PANTHER" id="PTHR10534:SF15">
    <property type="entry name" value="PYRIDOXINE_PYRIDOXAL_PYRIDOXAMINE KINASE"/>
    <property type="match status" value="1"/>
</dbReference>
<reference evidence="8 9" key="1">
    <citation type="submission" date="2021-03" db="EMBL/GenBank/DDBJ databases">
        <title>Sequencing the genomes of 1000 actinobacteria strains.</title>
        <authorList>
            <person name="Klenk H.-P."/>
        </authorList>
    </citation>
    <scope>NUCLEOTIDE SEQUENCE [LARGE SCALE GENOMIC DNA]</scope>
    <source>
        <strain evidence="8 9">DSM 15454</strain>
    </source>
</reference>
<dbReference type="Proteomes" id="UP000766570">
    <property type="component" value="Unassembled WGS sequence"/>
</dbReference>
<feature type="domain" description="Pyridoxamine kinase/Phosphomethylpyrimidine kinase" evidence="7">
    <location>
        <begin position="116"/>
        <end position="295"/>
    </location>
</feature>
<dbReference type="InterPro" id="IPR004625">
    <property type="entry name" value="PyrdxlKinase"/>
</dbReference>
<comment type="caution">
    <text evidence="8">The sequence shown here is derived from an EMBL/GenBank/DDBJ whole genome shotgun (WGS) entry which is preliminary data.</text>
</comment>
<dbReference type="GO" id="GO:0008478">
    <property type="term" value="F:pyridoxal kinase activity"/>
    <property type="evidence" value="ECO:0007669"/>
    <property type="project" value="UniProtKB-EC"/>
</dbReference>
<name>A0ABS4WFP2_9MICC</name>
<dbReference type="EC" id="2.7.1.35" evidence="1"/>